<dbReference type="Proteomes" id="UP000076842">
    <property type="component" value="Unassembled WGS sequence"/>
</dbReference>
<dbReference type="CDD" id="cd06558">
    <property type="entry name" value="crotonase-like"/>
    <property type="match status" value="1"/>
</dbReference>
<proteinExistence type="inferred from homology"/>
<keyword evidence="5" id="KW-1185">Reference proteome</keyword>
<dbReference type="PANTHER" id="PTHR11941">
    <property type="entry name" value="ENOYL-COA HYDRATASE-RELATED"/>
    <property type="match status" value="1"/>
</dbReference>
<dbReference type="InterPro" id="IPR001753">
    <property type="entry name" value="Enoyl-CoA_hydra/iso"/>
</dbReference>
<dbReference type="Gene3D" id="3.90.226.10">
    <property type="entry name" value="2-enoyl-CoA Hydratase, Chain A, domain 1"/>
    <property type="match status" value="1"/>
</dbReference>
<comment type="similarity">
    <text evidence="1 3">Belongs to the enoyl-CoA hydratase/isomerase family.</text>
</comment>
<dbReference type="GO" id="GO:0006635">
    <property type="term" value="P:fatty acid beta-oxidation"/>
    <property type="evidence" value="ECO:0007669"/>
    <property type="project" value="TreeGrafter"/>
</dbReference>
<dbReference type="OrthoDB" id="410701at2759"/>
<accession>A0A165ILK5</accession>
<dbReference type="Gene3D" id="1.10.12.10">
    <property type="entry name" value="Lyase 2-enoyl-coa Hydratase, Chain A, domain 2"/>
    <property type="match status" value="1"/>
</dbReference>
<organism evidence="4 5">
    <name type="scientific">Calocera cornea HHB12733</name>
    <dbReference type="NCBI Taxonomy" id="1353952"/>
    <lineage>
        <taxon>Eukaryota</taxon>
        <taxon>Fungi</taxon>
        <taxon>Dikarya</taxon>
        <taxon>Basidiomycota</taxon>
        <taxon>Agaricomycotina</taxon>
        <taxon>Dacrymycetes</taxon>
        <taxon>Dacrymycetales</taxon>
        <taxon>Dacrymycetaceae</taxon>
        <taxon>Calocera</taxon>
    </lineage>
</organism>
<dbReference type="InterPro" id="IPR014748">
    <property type="entry name" value="Enoyl-CoA_hydra_C"/>
</dbReference>
<dbReference type="InterPro" id="IPR029045">
    <property type="entry name" value="ClpP/crotonase-like_dom_sf"/>
</dbReference>
<evidence type="ECO:0000256" key="3">
    <source>
        <dbReference type="RuleBase" id="RU003707"/>
    </source>
</evidence>
<sequence>MACLTRTRVFTASLGNKSVFASYLRRLSTDPTGREAYLEAAEGYPGVTCLVLNKPKTYNAISRLMLKNIRESLEDVRHDPSTRLLILRSATPKMFCAGADLAERRTMSQQEVDMFLSNGRETLGILEDLACPTIAAIDGPALGGGLEIALACDFRIAGAETKNIGLPETALGIIPGFGGTQRAARLLGATKAKELVFTARKMTAKDAKEYGVIDHLAEAGQTAYDRSLILAAEIVKNAPLALRAAKMSISRASELSLESGLDFERACYQPLLSSKDRLEGLAAFKEGRAPQYKGE</sequence>
<keyword evidence="2" id="KW-0456">Lyase</keyword>
<dbReference type="InterPro" id="IPR018376">
    <property type="entry name" value="Enoyl-CoA_hyd/isom_CS"/>
</dbReference>
<gene>
    <name evidence="4" type="ORF">CALCODRAFT_465002</name>
</gene>
<dbReference type="GO" id="GO:0005739">
    <property type="term" value="C:mitochondrion"/>
    <property type="evidence" value="ECO:0007669"/>
    <property type="project" value="TreeGrafter"/>
</dbReference>
<evidence type="ECO:0000313" key="4">
    <source>
        <dbReference type="EMBL" id="KZT60734.1"/>
    </source>
</evidence>
<dbReference type="FunFam" id="1.10.12.10:FF:000001">
    <property type="entry name" value="Probable enoyl-CoA hydratase, mitochondrial"/>
    <property type="match status" value="1"/>
</dbReference>
<reference evidence="4 5" key="1">
    <citation type="journal article" date="2016" name="Mol. Biol. Evol.">
        <title>Comparative Genomics of Early-Diverging Mushroom-Forming Fungi Provides Insights into the Origins of Lignocellulose Decay Capabilities.</title>
        <authorList>
            <person name="Nagy L.G."/>
            <person name="Riley R."/>
            <person name="Tritt A."/>
            <person name="Adam C."/>
            <person name="Daum C."/>
            <person name="Floudas D."/>
            <person name="Sun H."/>
            <person name="Yadav J.S."/>
            <person name="Pangilinan J."/>
            <person name="Larsson K.H."/>
            <person name="Matsuura K."/>
            <person name="Barry K."/>
            <person name="Labutti K."/>
            <person name="Kuo R."/>
            <person name="Ohm R.A."/>
            <person name="Bhattacharya S.S."/>
            <person name="Shirouzu T."/>
            <person name="Yoshinaga Y."/>
            <person name="Martin F.M."/>
            <person name="Grigoriev I.V."/>
            <person name="Hibbett D.S."/>
        </authorList>
    </citation>
    <scope>NUCLEOTIDE SEQUENCE [LARGE SCALE GENOMIC DNA]</scope>
    <source>
        <strain evidence="4 5">HHB12733</strain>
    </source>
</reference>
<evidence type="ECO:0000256" key="1">
    <source>
        <dbReference type="ARBA" id="ARBA00005254"/>
    </source>
</evidence>
<dbReference type="SUPFAM" id="SSF52096">
    <property type="entry name" value="ClpP/crotonase"/>
    <property type="match status" value="1"/>
</dbReference>
<protein>
    <submittedName>
        <fullName evidence="4">ClpP/crotonase</fullName>
    </submittedName>
</protein>
<dbReference type="GO" id="GO:0016836">
    <property type="term" value="F:hydro-lyase activity"/>
    <property type="evidence" value="ECO:0007669"/>
    <property type="project" value="UniProtKB-ARBA"/>
</dbReference>
<evidence type="ECO:0000256" key="2">
    <source>
        <dbReference type="ARBA" id="ARBA00023239"/>
    </source>
</evidence>
<dbReference type="Pfam" id="PF00378">
    <property type="entry name" value="ECH_1"/>
    <property type="match status" value="1"/>
</dbReference>
<dbReference type="FunFam" id="3.90.226.10:FF:000009">
    <property type="entry name" value="Carnitinyl-CoA dehydratase"/>
    <property type="match status" value="1"/>
</dbReference>
<dbReference type="PROSITE" id="PS00166">
    <property type="entry name" value="ENOYL_COA_HYDRATASE"/>
    <property type="match status" value="1"/>
</dbReference>
<evidence type="ECO:0000313" key="5">
    <source>
        <dbReference type="Proteomes" id="UP000076842"/>
    </source>
</evidence>
<dbReference type="EMBL" id="KV423928">
    <property type="protein sequence ID" value="KZT60734.1"/>
    <property type="molecule type" value="Genomic_DNA"/>
</dbReference>
<dbReference type="InParanoid" id="A0A165ILK5"/>
<name>A0A165ILK5_9BASI</name>
<dbReference type="PANTHER" id="PTHR11941:SF171">
    <property type="entry name" value="SD19268P"/>
    <property type="match status" value="1"/>
</dbReference>
<dbReference type="STRING" id="1353952.A0A165ILK5"/>
<dbReference type="AlphaFoldDB" id="A0A165ILK5"/>